<keyword evidence="1" id="KW-0175">Coiled coil</keyword>
<feature type="compositionally biased region" description="Basic and acidic residues" evidence="2">
    <location>
        <begin position="113"/>
        <end position="134"/>
    </location>
</feature>
<keyword evidence="4" id="KW-1185">Reference proteome</keyword>
<evidence type="ECO:0000313" key="4">
    <source>
        <dbReference type="Proteomes" id="UP001165160"/>
    </source>
</evidence>
<reference evidence="4" key="1">
    <citation type="journal article" date="2023" name="Commun. Biol.">
        <title>Genome analysis of Parmales, the sister group of diatoms, reveals the evolutionary specialization of diatoms from phago-mixotrophs to photoautotrophs.</title>
        <authorList>
            <person name="Ban H."/>
            <person name="Sato S."/>
            <person name="Yoshikawa S."/>
            <person name="Yamada K."/>
            <person name="Nakamura Y."/>
            <person name="Ichinomiya M."/>
            <person name="Sato N."/>
            <person name="Blanc-Mathieu R."/>
            <person name="Endo H."/>
            <person name="Kuwata A."/>
            <person name="Ogata H."/>
        </authorList>
    </citation>
    <scope>NUCLEOTIDE SEQUENCE [LARGE SCALE GENOMIC DNA]</scope>
    <source>
        <strain evidence="4">NIES 3699</strain>
    </source>
</reference>
<feature type="region of interest" description="Disordered" evidence="2">
    <location>
        <begin position="440"/>
        <end position="468"/>
    </location>
</feature>
<evidence type="ECO:0000313" key="3">
    <source>
        <dbReference type="EMBL" id="GMH84998.1"/>
    </source>
</evidence>
<accession>A0A9W7BDZ3</accession>
<dbReference type="AlphaFoldDB" id="A0A9W7BDZ3"/>
<feature type="compositionally biased region" description="Polar residues" evidence="2">
    <location>
        <begin position="71"/>
        <end position="96"/>
    </location>
</feature>
<dbReference type="Proteomes" id="UP001165160">
    <property type="component" value="Unassembled WGS sequence"/>
</dbReference>
<feature type="coiled-coil region" evidence="1">
    <location>
        <begin position="472"/>
        <end position="517"/>
    </location>
</feature>
<feature type="compositionally biased region" description="Pro residues" evidence="2">
    <location>
        <begin position="135"/>
        <end position="155"/>
    </location>
</feature>
<proteinExistence type="predicted"/>
<gene>
    <name evidence="3" type="ORF">TrVE_jg5117</name>
</gene>
<feature type="compositionally biased region" description="Basic and acidic residues" evidence="2">
    <location>
        <begin position="457"/>
        <end position="468"/>
    </location>
</feature>
<evidence type="ECO:0000256" key="2">
    <source>
        <dbReference type="SAM" id="MobiDB-lite"/>
    </source>
</evidence>
<evidence type="ECO:0000256" key="1">
    <source>
        <dbReference type="SAM" id="Coils"/>
    </source>
</evidence>
<organism evidence="3 4">
    <name type="scientific">Triparma verrucosa</name>
    <dbReference type="NCBI Taxonomy" id="1606542"/>
    <lineage>
        <taxon>Eukaryota</taxon>
        <taxon>Sar</taxon>
        <taxon>Stramenopiles</taxon>
        <taxon>Ochrophyta</taxon>
        <taxon>Bolidophyceae</taxon>
        <taxon>Parmales</taxon>
        <taxon>Triparmaceae</taxon>
        <taxon>Triparma</taxon>
    </lineage>
</organism>
<dbReference type="EMBL" id="BRXX01000044">
    <property type="protein sequence ID" value="GMH84998.1"/>
    <property type="molecule type" value="Genomic_DNA"/>
</dbReference>
<comment type="caution">
    <text evidence="3">The sequence shown here is derived from an EMBL/GenBank/DDBJ whole genome shotgun (WGS) entry which is preliminary data.</text>
</comment>
<sequence length="645" mass="70457">MLKTPGKRRVPNPFRDEEESLPICAPKTSSSSSSFTLKHCFICFILVLGALSLFASKSGVENVSLDVAGTPSHSGQATATGSTDDYLSTIPDTLSTPRPHKAPDLTETETGEEGDKYGEKSNAEPVEPVEHVEPKAPPPTPRPTPQPTPASPPNPVEDHSHGHHGHHNHALGTTFLKTFSLWLDASQGDTINASPDAKTFSWDDMNMGEKNYEFLSLSPTGSKSKLQKAMNEFKTSFDQVQTPLNLPQVTVSPYVPSSSLDGVNFPGPLRTTNFRPQYVSTLFFVVKPTIVVGTTSNVVGTEFFSSGDAAFSIDKGMVAFASNNKNKDRTVLHMTQSKGHVKADETIAVAYKLNGDKKMMSLNGSPFEEFEGPHVFSDSPDTFLGGSAAGRSFVGDVKEVILLDSNLDDDKCSEVLNYLAKKWDIIGMPDDVNLRTDTRLVPTEDAGSASESIRAGGKAEHKNPKPDELTELQKAELKKREEEAKAKADKVKKAEWLEDLDKLHEKAVAEAKEETEKHIEDMKKNAPQNDANLEDMWTIEKAKKFVPGPCKGSGDSFKGAPLKVWDVDKQGNYVQVMWPPPASAEFEDINKYTDAYNDAMQSISSLKKGGDGLKKFVHSETTKLKELRHKLFCADLSSGDLGGLR</sequence>
<protein>
    <submittedName>
        <fullName evidence="3">Uncharacterized protein</fullName>
    </submittedName>
</protein>
<name>A0A9W7BDZ3_9STRA</name>
<feature type="region of interest" description="Disordered" evidence="2">
    <location>
        <begin position="68"/>
        <end position="169"/>
    </location>
</feature>